<evidence type="ECO:0000313" key="2">
    <source>
        <dbReference type="Proteomes" id="UP001367771"/>
    </source>
</evidence>
<protein>
    <submittedName>
        <fullName evidence="1">Uncharacterized protein</fullName>
    </submittedName>
</protein>
<gene>
    <name evidence="1" type="ORF">V8201_16255</name>
</gene>
<organism evidence="1 2">
    <name type="scientific">Sphingomonas kyungheensis</name>
    <dbReference type="NCBI Taxonomy" id="1069987"/>
    <lineage>
        <taxon>Bacteria</taxon>
        <taxon>Pseudomonadati</taxon>
        <taxon>Pseudomonadota</taxon>
        <taxon>Alphaproteobacteria</taxon>
        <taxon>Sphingomonadales</taxon>
        <taxon>Sphingomonadaceae</taxon>
        <taxon>Sphingomonas</taxon>
    </lineage>
</organism>
<reference evidence="1 2" key="1">
    <citation type="journal article" date="2013" name="Int. J. Syst. Evol. Microbiol.">
        <title>Sphingomonas kyungheensis sp. nov., a bacterium with ginsenoside-converting activity isolated from soil of a ginseng field.</title>
        <authorList>
            <person name="Son H.M."/>
            <person name="Yang J.E."/>
            <person name="Park Y."/>
            <person name="Han C.K."/>
            <person name="Kim S.G."/>
            <person name="Kook M."/>
            <person name="Yi T.H."/>
        </authorList>
    </citation>
    <scope>NUCLEOTIDE SEQUENCE [LARGE SCALE GENOMIC DNA]</scope>
    <source>
        <strain evidence="1 2">LMG 26582</strain>
    </source>
</reference>
<name>A0ABU8H6K7_9SPHN</name>
<keyword evidence="2" id="KW-1185">Reference proteome</keyword>
<dbReference type="SUPFAM" id="SSF50249">
    <property type="entry name" value="Nucleic acid-binding proteins"/>
    <property type="match status" value="1"/>
</dbReference>
<dbReference type="RefSeq" id="WP_271301001.1">
    <property type="nucleotide sequence ID" value="NZ_JBBBDM010000012.1"/>
</dbReference>
<dbReference type="EMBL" id="JBBBDM010000012">
    <property type="protein sequence ID" value="MEI5688647.1"/>
    <property type="molecule type" value="Genomic_DNA"/>
</dbReference>
<comment type="caution">
    <text evidence="1">The sequence shown here is derived from an EMBL/GenBank/DDBJ whole genome shotgun (WGS) entry which is preliminary data.</text>
</comment>
<sequence length="59" mass="6909">MRYGKSDLLHLAGRIRQNSYEKSGERVHTVDLIAERVRVIPAHDWPKGHEDQDDDRPED</sequence>
<evidence type="ECO:0000313" key="1">
    <source>
        <dbReference type="EMBL" id="MEI5688647.1"/>
    </source>
</evidence>
<proteinExistence type="predicted"/>
<accession>A0ABU8H6K7</accession>
<dbReference type="Proteomes" id="UP001367771">
    <property type="component" value="Unassembled WGS sequence"/>
</dbReference>
<dbReference type="InterPro" id="IPR012340">
    <property type="entry name" value="NA-bd_OB-fold"/>
</dbReference>